<dbReference type="PANTHER" id="PTHR44394">
    <property type="entry name" value="BETA-ALANINE-ACTIVATING ENZYME"/>
    <property type="match status" value="1"/>
</dbReference>
<dbReference type="InterPro" id="IPR009081">
    <property type="entry name" value="PP-bd_ACP"/>
</dbReference>
<evidence type="ECO:0000256" key="5">
    <source>
        <dbReference type="SAM" id="MobiDB-lite"/>
    </source>
</evidence>
<dbReference type="InterPro" id="IPR015943">
    <property type="entry name" value="WD40/YVTN_repeat-like_dom_sf"/>
</dbReference>
<dbReference type="AlphaFoldDB" id="H3DJV0"/>
<dbReference type="Gene3D" id="1.10.1200.10">
    <property type="entry name" value="ACP-like"/>
    <property type="match status" value="1"/>
</dbReference>
<dbReference type="PANTHER" id="PTHR44394:SF1">
    <property type="entry name" value="BETA-ALANINE-ACTIVATING ENZYME"/>
    <property type="match status" value="1"/>
</dbReference>
<dbReference type="OMA" id="NGNVICC"/>
<comment type="similarity">
    <text evidence="1">Belongs to the ATP-dependent AMP-binding enzyme family.</text>
</comment>
<dbReference type="SUPFAM" id="SSF47336">
    <property type="entry name" value="ACP-like"/>
    <property type="match status" value="1"/>
</dbReference>
<sequence length="1034" mass="111794">RTLQGLVVAAASGHSDRVAVTYDDGSPVSLLYSDLLQLSGELSGILRTSCSPNNGAIGLYCSDDLFVPVWVLGILQSPAAYVPLDPETPGLLSARVLSQCGLQYCAVKTDLLQIFQPFMLQMNSTANNLLLFHIIISLSFLAPLQRFQASLVDHVSVEDGTKTLEEDGAGGLAYVLHTSGTTGLPKIVRVPHKCILPNILHLRSLFQMTADDVVFLASPLTFDPSVVDMFLALSSGAQLLVVPSVLKQTPGRLARRLFQRHKTTVMQVTPTLLTRFGQRTLKQEVLSSASPLRVLALGGEACPPPALLRSWRQEHNRTSVYNIYGITEVSCWACCHRIPESLLQSPAHAESFVPLGAPLMDTRVEVRDDEGGLVTEGEGQVFIGGEERVCLLDLEETVVPGTMRASGDWVRVRGEELEYLGRRDRLVKRHGKRVNLDSLQQLILGLPQVDACAVCLHEGLRLLAFVVPSRNQAVQQLILDQLSLLLPSHSVPDTLLLIPALLLTPHGKVDTEALVRTFQTQRKRLCPSPGDASNLRQAVELLWQDVLGLPEDVPVEENSSFLSSGGDSLKALRLCEDILTATGAASADLLEVLLDGTFSDVLSHVERAARGATSEKGPLKRRSDVPSAAPGKRERKQSAAAEERWAVKVVRRAGEVVDVSIPETTVPDDARKQNPSRGGGVLDLSLSWASDTGRCVDASPLLLVRYRGEQSPQEGRATVIIGSHSHRIQALDLLSGSLVWERVLGGRIEASAAVSPCGSLVVVGCYDSCVYFLCASSGDTRWIFKTGDAVKSSPAVDPVSGLVMVGSHDGSVYALDPEVERCVWRQHCGGGAVYSSPYLHTSLRQLYVASLGGRLLCLHPDSGEVLWSYRRDAPFFSSPNGSTGRVLIGSVDGNICCLSSAGELMWEFLTNGPVFSSPCVWADHRRVLCGSHDGCLYCLSADGSLVWSFQTPGKVFSSPCVFDGSAVGRRGALVGLVSTDGTVWILDGRDGRTLASFTLKGELFSSPLVWRRSLVVGCRDDFVYCLKLAVKDEM</sequence>
<keyword evidence="3" id="KW-0597">Phosphoprotein</keyword>
<dbReference type="InterPro" id="IPR045851">
    <property type="entry name" value="AMP-bd_C_sf"/>
</dbReference>
<dbReference type="PROSITE" id="PS50075">
    <property type="entry name" value="CARRIER"/>
    <property type="match status" value="1"/>
</dbReference>
<dbReference type="Gene3D" id="2.40.10.480">
    <property type="match status" value="1"/>
</dbReference>
<dbReference type="Pfam" id="PF13570">
    <property type="entry name" value="Beta-prop_ACSF4"/>
    <property type="match status" value="1"/>
</dbReference>
<keyword evidence="4" id="KW-0443">Lipid metabolism</keyword>
<proteinExistence type="inferred from homology"/>
<dbReference type="InParanoid" id="H3DJV0"/>
<name>H3DJV0_TETNG</name>
<reference evidence="7" key="3">
    <citation type="submission" date="2025-09" db="UniProtKB">
        <authorList>
            <consortium name="Ensembl"/>
        </authorList>
    </citation>
    <scope>IDENTIFICATION</scope>
</reference>
<evidence type="ECO:0000313" key="7">
    <source>
        <dbReference type="Ensembl" id="ENSTNIP00000020796.1"/>
    </source>
</evidence>
<dbReference type="InterPro" id="IPR052091">
    <property type="entry name" value="Beta-ala_Activ/Resist"/>
</dbReference>
<dbReference type="InterPro" id="IPR020845">
    <property type="entry name" value="AMP-binding_CS"/>
</dbReference>
<dbReference type="Gene3D" id="3.30.300.30">
    <property type="match status" value="1"/>
</dbReference>
<dbReference type="InterPro" id="IPR042099">
    <property type="entry name" value="ANL_N_sf"/>
</dbReference>
<dbReference type="Gene3D" id="2.130.10.10">
    <property type="entry name" value="YVTN repeat-like/Quinoprotein amine dehydrogenase"/>
    <property type="match status" value="2"/>
</dbReference>
<keyword evidence="8" id="KW-1185">Reference proteome</keyword>
<dbReference type="SUPFAM" id="SSF56801">
    <property type="entry name" value="Acetyl-CoA synthetase-like"/>
    <property type="match status" value="1"/>
</dbReference>
<dbReference type="InterPro" id="IPR011047">
    <property type="entry name" value="Quinoprotein_ADH-like_sf"/>
</dbReference>
<evidence type="ECO:0000313" key="8">
    <source>
        <dbReference type="Proteomes" id="UP000007303"/>
    </source>
</evidence>
<dbReference type="GO" id="GO:0043041">
    <property type="term" value="P:amino acid activation for nonribosomal peptide biosynthetic process"/>
    <property type="evidence" value="ECO:0007669"/>
    <property type="project" value="TreeGrafter"/>
</dbReference>
<dbReference type="PROSITE" id="PS00012">
    <property type="entry name" value="PHOSPHOPANTETHEINE"/>
    <property type="match status" value="1"/>
</dbReference>
<dbReference type="GO" id="GO:0006629">
    <property type="term" value="P:lipid metabolic process"/>
    <property type="evidence" value="ECO:0007669"/>
    <property type="project" value="UniProtKB-KW"/>
</dbReference>
<keyword evidence="2" id="KW-0596">Phosphopantetheine</keyword>
<dbReference type="HOGENOM" id="CLU_010423_0_0_1"/>
<protein>
    <submittedName>
        <fullName evidence="7">Aminoadipate-semialdehyde dehydrogenase</fullName>
    </submittedName>
</protein>
<dbReference type="GeneTree" id="ENSGT00440000033811"/>
<evidence type="ECO:0000256" key="1">
    <source>
        <dbReference type="ARBA" id="ARBA00006432"/>
    </source>
</evidence>
<feature type="region of interest" description="Disordered" evidence="5">
    <location>
        <begin position="609"/>
        <end position="640"/>
    </location>
</feature>
<dbReference type="Pfam" id="PF00501">
    <property type="entry name" value="AMP-binding"/>
    <property type="match status" value="1"/>
</dbReference>
<dbReference type="InterPro" id="IPR006162">
    <property type="entry name" value="Ppantetheine_attach_site"/>
</dbReference>
<dbReference type="InterPro" id="IPR002372">
    <property type="entry name" value="PQQ_rpt_dom"/>
</dbReference>
<organism evidence="7 8">
    <name type="scientific">Tetraodon nigroviridis</name>
    <name type="common">Spotted green pufferfish</name>
    <name type="synonym">Chelonodon nigroviridis</name>
    <dbReference type="NCBI Taxonomy" id="99883"/>
    <lineage>
        <taxon>Eukaryota</taxon>
        <taxon>Metazoa</taxon>
        <taxon>Chordata</taxon>
        <taxon>Craniata</taxon>
        <taxon>Vertebrata</taxon>
        <taxon>Euteleostomi</taxon>
        <taxon>Actinopterygii</taxon>
        <taxon>Neopterygii</taxon>
        <taxon>Teleostei</taxon>
        <taxon>Neoteleostei</taxon>
        <taxon>Acanthomorphata</taxon>
        <taxon>Eupercaria</taxon>
        <taxon>Tetraodontiformes</taxon>
        <taxon>Tetradontoidea</taxon>
        <taxon>Tetraodontidae</taxon>
        <taxon>Tetraodon</taxon>
    </lineage>
</organism>
<evidence type="ECO:0000256" key="4">
    <source>
        <dbReference type="ARBA" id="ARBA00023098"/>
    </source>
</evidence>
<dbReference type="SMART" id="SM00564">
    <property type="entry name" value="PQQ"/>
    <property type="match status" value="7"/>
</dbReference>
<reference evidence="7" key="2">
    <citation type="submission" date="2025-08" db="UniProtKB">
        <authorList>
            <consortium name="Ensembl"/>
        </authorList>
    </citation>
    <scope>IDENTIFICATION</scope>
</reference>
<reference evidence="8" key="1">
    <citation type="journal article" date="2004" name="Nature">
        <title>Genome duplication in the teleost fish Tetraodon nigroviridis reveals the early vertebrate proto-karyotype.</title>
        <authorList>
            <person name="Jaillon O."/>
            <person name="Aury J.-M."/>
            <person name="Brunet F."/>
            <person name="Petit J.-L."/>
            <person name="Stange-Thomann N."/>
            <person name="Mauceli E."/>
            <person name="Bouneau L."/>
            <person name="Fischer C."/>
            <person name="Ozouf-Costaz C."/>
            <person name="Bernot A."/>
            <person name="Nicaud S."/>
            <person name="Jaffe D."/>
            <person name="Fisher S."/>
            <person name="Lutfalla G."/>
            <person name="Dossat C."/>
            <person name="Segurens B."/>
            <person name="Dasilva C."/>
            <person name="Salanoubat M."/>
            <person name="Levy M."/>
            <person name="Boudet N."/>
            <person name="Castellano S."/>
            <person name="Anthouard V."/>
            <person name="Jubin C."/>
            <person name="Castelli V."/>
            <person name="Katinka M."/>
            <person name="Vacherie B."/>
            <person name="Biemont C."/>
            <person name="Skalli Z."/>
            <person name="Cattolico L."/>
            <person name="Poulain J."/>
            <person name="De Berardinis V."/>
            <person name="Cruaud C."/>
            <person name="Duprat S."/>
            <person name="Brottier P."/>
            <person name="Coutanceau J.-P."/>
            <person name="Gouzy J."/>
            <person name="Parra G."/>
            <person name="Lardier G."/>
            <person name="Chapple C."/>
            <person name="McKernan K.J."/>
            <person name="McEwan P."/>
            <person name="Bosak S."/>
            <person name="Kellis M."/>
            <person name="Volff J.-N."/>
            <person name="Guigo R."/>
            <person name="Zody M.C."/>
            <person name="Mesirov J."/>
            <person name="Lindblad-Toh K."/>
            <person name="Birren B."/>
            <person name="Nusbaum C."/>
            <person name="Kahn D."/>
            <person name="Robinson-Rechavi M."/>
            <person name="Laudet V."/>
            <person name="Schachter V."/>
            <person name="Quetier F."/>
            <person name="Saurin W."/>
            <person name="Scarpelli C."/>
            <person name="Wincker P."/>
            <person name="Lander E.S."/>
            <person name="Weissenbach J."/>
            <person name="Roest Crollius H."/>
        </authorList>
    </citation>
    <scope>NUCLEOTIDE SEQUENCE [LARGE SCALE GENOMIC DNA]</scope>
</reference>
<dbReference type="InterPro" id="IPR000873">
    <property type="entry name" value="AMP-dep_synth/lig_dom"/>
</dbReference>
<dbReference type="Ensembl" id="ENSTNIT00000021029.1">
    <property type="protein sequence ID" value="ENSTNIP00000020796.1"/>
    <property type="gene ID" value="ENSTNIG00000017647.1"/>
</dbReference>
<dbReference type="InterPro" id="IPR036736">
    <property type="entry name" value="ACP-like_sf"/>
</dbReference>
<evidence type="ECO:0000259" key="6">
    <source>
        <dbReference type="PROSITE" id="PS50075"/>
    </source>
</evidence>
<dbReference type="PROSITE" id="PS00455">
    <property type="entry name" value="AMP_BINDING"/>
    <property type="match status" value="1"/>
</dbReference>
<dbReference type="STRING" id="99883.ENSTNIP00000020796"/>
<dbReference type="Gene3D" id="3.40.50.12780">
    <property type="entry name" value="N-terminal domain of ligase-like"/>
    <property type="match status" value="1"/>
</dbReference>
<dbReference type="InterPro" id="IPR018391">
    <property type="entry name" value="PQQ_b-propeller_rpt"/>
</dbReference>
<evidence type="ECO:0000256" key="2">
    <source>
        <dbReference type="ARBA" id="ARBA00022450"/>
    </source>
</evidence>
<dbReference type="FunCoup" id="H3DJV0">
    <property type="interactions" value="626"/>
</dbReference>
<evidence type="ECO:0000256" key="3">
    <source>
        <dbReference type="ARBA" id="ARBA00022553"/>
    </source>
</evidence>
<dbReference type="SUPFAM" id="SSF50998">
    <property type="entry name" value="Quinoprotein alcohol dehydrogenase-like"/>
    <property type="match status" value="1"/>
</dbReference>
<dbReference type="Proteomes" id="UP000007303">
    <property type="component" value="Unassembled WGS sequence"/>
</dbReference>
<feature type="domain" description="Carrier" evidence="6">
    <location>
        <begin position="533"/>
        <end position="609"/>
    </location>
</feature>
<accession>H3DJV0</accession>